<proteinExistence type="predicted"/>
<name>A0A914YAZ0_9BILA</name>
<evidence type="ECO:0000313" key="3">
    <source>
        <dbReference type="WBParaSite" id="PSU_v2.g17376.t1"/>
    </source>
</evidence>
<sequence length="379" mass="40717">MQVRAYVTVNGSKPPTRSLISCSFERAKVSDLCSFVAEKNFCPPGSKFTVTVKGPFEPEGPATVAYYAVPSDLDLEDRAEMFVVIDLPTGGAPSFQLPAMSPSRSQFSQSQPSTPRLSQSISMDTSYGSMFDGSTQPSSSSQRSMPWSTAPAAAAVVNSDTCEDANFIGQIDAILGAPSASSSSVTTNVPSNTVLLAVYFSQRDAVEAAYIAMKPDDAVIINNVDAHLFFGIPVRKSALFVLQKPAKHNAEVRDAAKFQAKKSMSNSSYACPAKASQHVTDFLADATGNDWFLELKTTDGTNLIMNAFKKRRSRFRQAVNPADPRTPGKKRKVAVESSVIDDVDAAALAIARCSSAKDVLSLVNDTALVNFYIIVSVYR</sequence>
<keyword evidence="2" id="KW-1185">Reference proteome</keyword>
<dbReference type="Proteomes" id="UP000887577">
    <property type="component" value="Unplaced"/>
</dbReference>
<dbReference type="WBParaSite" id="PSU_v2.g17376.t1">
    <property type="protein sequence ID" value="PSU_v2.g17376.t1"/>
    <property type="gene ID" value="PSU_v2.g17376"/>
</dbReference>
<feature type="region of interest" description="Disordered" evidence="1">
    <location>
        <begin position="95"/>
        <end position="120"/>
    </location>
</feature>
<accession>A0A914YAZ0</accession>
<protein>
    <submittedName>
        <fullName evidence="3">Uncharacterized protein</fullName>
    </submittedName>
</protein>
<feature type="compositionally biased region" description="Low complexity" evidence="1">
    <location>
        <begin position="101"/>
        <end position="115"/>
    </location>
</feature>
<evidence type="ECO:0000313" key="2">
    <source>
        <dbReference type="Proteomes" id="UP000887577"/>
    </source>
</evidence>
<organism evidence="2 3">
    <name type="scientific">Panagrolaimus superbus</name>
    <dbReference type="NCBI Taxonomy" id="310955"/>
    <lineage>
        <taxon>Eukaryota</taxon>
        <taxon>Metazoa</taxon>
        <taxon>Ecdysozoa</taxon>
        <taxon>Nematoda</taxon>
        <taxon>Chromadorea</taxon>
        <taxon>Rhabditida</taxon>
        <taxon>Tylenchina</taxon>
        <taxon>Panagrolaimomorpha</taxon>
        <taxon>Panagrolaimoidea</taxon>
        <taxon>Panagrolaimidae</taxon>
        <taxon>Panagrolaimus</taxon>
    </lineage>
</organism>
<dbReference type="AlphaFoldDB" id="A0A914YAZ0"/>
<evidence type="ECO:0000256" key="1">
    <source>
        <dbReference type="SAM" id="MobiDB-lite"/>
    </source>
</evidence>
<reference evidence="3" key="1">
    <citation type="submission" date="2022-11" db="UniProtKB">
        <authorList>
            <consortium name="WormBaseParasite"/>
        </authorList>
    </citation>
    <scope>IDENTIFICATION</scope>
</reference>